<evidence type="ECO:0000313" key="2">
    <source>
        <dbReference type="EMBL" id="GEP06274.1"/>
    </source>
</evidence>
<dbReference type="Proteomes" id="UP001156856">
    <property type="component" value="Unassembled WGS sequence"/>
</dbReference>
<evidence type="ECO:0000313" key="3">
    <source>
        <dbReference type="EMBL" id="GLS64323.1"/>
    </source>
</evidence>
<feature type="transmembrane region" description="Helical" evidence="1">
    <location>
        <begin position="48"/>
        <end position="70"/>
    </location>
</feature>
<keyword evidence="1" id="KW-0812">Transmembrane</keyword>
<dbReference type="AlphaFoldDB" id="A0A512J8I4"/>
<protein>
    <recommendedName>
        <fullName evidence="6">ABC-2 type transporter domain-containing protein</fullName>
    </recommendedName>
</protein>
<evidence type="ECO:0008006" key="6">
    <source>
        <dbReference type="Google" id="ProtNLM"/>
    </source>
</evidence>
<keyword evidence="1" id="KW-1133">Transmembrane helix</keyword>
<reference evidence="3" key="1">
    <citation type="journal article" date="2014" name="Int. J. Syst. Evol. Microbiol.">
        <title>Complete genome of a new Firmicutes species belonging to the dominant human colonic microbiota ('Ruminococcus bicirculans') reveals two chromosomes and a selective capacity to utilize plant glucans.</title>
        <authorList>
            <consortium name="NISC Comparative Sequencing Program"/>
            <person name="Wegmann U."/>
            <person name="Louis P."/>
            <person name="Goesmann A."/>
            <person name="Henrissat B."/>
            <person name="Duncan S.H."/>
            <person name="Flint H.J."/>
        </authorList>
    </citation>
    <scope>NUCLEOTIDE SEQUENCE</scope>
    <source>
        <strain evidence="3">NBRC 107715</strain>
    </source>
</reference>
<keyword evidence="1" id="KW-0472">Membrane</keyword>
<gene>
    <name evidence="3" type="ORF">GCM10007888_27040</name>
    <name evidence="2" type="ORF">MOX02_43120</name>
</gene>
<comment type="caution">
    <text evidence="2">The sequence shown here is derived from an EMBL/GenBank/DDBJ whole genome shotgun (WGS) entry which is preliminary data.</text>
</comment>
<reference evidence="3" key="4">
    <citation type="submission" date="2023-01" db="EMBL/GenBank/DDBJ databases">
        <title>Draft genome sequence of Methylobacterium oxalidis strain NBRC 107715.</title>
        <authorList>
            <person name="Sun Q."/>
            <person name="Mori K."/>
        </authorList>
    </citation>
    <scope>NUCLEOTIDE SEQUENCE</scope>
    <source>
        <strain evidence="3">NBRC 107715</strain>
    </source>
</reference>
<dbReference type="EMBL" id="BSPK01000035">
    <property type="protein sequence ID" value="GLS64323.1"/>
    <property type="molecule type" value="Genomic_DNA"/>
</dbReference>
<sequence length="74" mass="8737">MYILSGVMFLPHYLPPELYAAFKWNPALQIIEWVRLGYYPSLGVKVDYAYVMLFALFSLTFGLLLERFVVRQRT</sequence>
<dbReference type="Proteomes" id="UP000321960">
    <property type="component" value="Unassembled WGS sequence"/>
</dbReference>
<proteinExistence type="predicted"/>
<accession>A0A512J8I4</accession>
<reference evidence="5" key="2">
    <citation type="journal article" date="2019" name="Int. J. Syst. Evol. Microbiol.">
        <title>The Global Catalogue of Microorganisms (GCM) 10K type strain sequencing project: providing services to taxonomists for standard genome sequencing and annotation.</title>
        <authorList>
            <consortium name="The Broad Institute Genomics Platform"/>
            <consortium name="The Broad Institute Genome Sequencing Center for Infectious Disease"/>
            <person name="Wu L."/>
            <person name="Ma J."/>
        </authorList>
    </citation>
    <scope>NUCLEOTIDE SEQUENCE [LARGE SCALE GENOMIC DNA]</scope>
    <source>
        <strain evidence="5">NBRC 107715</strain>
    </source>
</reference>
<dbReference type="EMBL" id="BJZU01000098">
    <property type="protein sequence ID" value="GEP06274.1"/>
    <property type="molecule type" value="Genomic_DNA"/>
</dbReference>
<name>A0A512J8I4_9HYPH</name>
<organism evidence="2 4">
    <name type="scientific">Methylobacterium oxalidis</name>
    <dbReference type="NCBI Taxonomy" id="944322"/>
    <lineage>
        <taxon>Bacteria</taxon>
        <taxon>Pseudomonadati</taxon>
        <taxon>Pseudomonadota</taxon>
        <taxon>Alphaproteobacteria</taxon>
        <taxon>Hyphomicrobiales</taxon>
        <taxon>Methylobacteriaceae</taxon>
        <taxon>Methylobacterium</taxon>
    </lineage>
</organism>
<reference evidence="2 4" key="3">
    <citation type="submission" date="2019-07" db="EMBL/GenBank/DDBJ databases">
        <title>Whole genome shotgun sequence of Methylobacterium oxalidis NBRC 107715.</title>
        <authorList>
            <person name="Hosoyama A."/>
            <person name="Uohara A."/>
            <person name="Ohji S."/>
            <person name="Ichikawa N."/>
        </authorList>
    </citation>
    <scope>NUCLEOTIDE SEQUENCE [LARGE SCALE GENOMIC DNA]</scope>
    <source>
        <strain evidence="2 4">NBRC 107715</strain>
    </source>
</reference>
<keyword evidence="5" id="KW-1185">Reference proteome</keyword>
<evidence type="ECO:0000256" key="1">
    <source>
        <dbReference type="SAM" id="Phobius"/>
    </source>
</evidence>
<evidence type="ECO:0000313" key="4">
    <source>
        <dbReference type="Proteomes" id="UP000321960"/>
    </source>
</evidence>
<evidence type="ECO:0000313" key="5">
    <source>
        <dbReference type="Proteomes" id="UP001156856"/>
    </source>
</evidence>